<dbReference type="PANTHER" id="PTHR10217">
    <property type="entry name" value="VOLTAGE AND LIGAND GATED POTASSIUM CHANNEL"/>
    <property type="match status" value="1"/>
</dbReference>
<dbReference type="SUPFAM" id="SSF81324">
    <property type="entry name" value="Voltage-gated potassium channels"/>
    <property type="match status" value="1"/>
</dbReference>
<evidence type="ECO:0000256" key="5">
    <source>
        <dbReference type="SAM" id="MobiDB-lite"/>
    </source>
</evidence>
<keyword evidence="8" id="KW-0406">Ion transport</keyword>
<dbReference type="Proteomes" id="UP001363151">
    <property type="component" value="Unassembled WGS sequence"/>
</dbReference>
<feature type="compositionally biased region" description="Acidic residues" evidence="5">
    <location>
        <begin position="821"/>
        <end position="831"/>
    </location>
</feature>
<dbReference type="InterPro" id="IPR003938">
    <property type="entry name" value="K_chnl_volt-dep_EAG/ELK/ERG"/>
</dbReference>
<dbReference type="SUPFAM" id="SSF51206">
    <property type="entry name" value="cAMP-binding domain-like"/>
    <property type="match status" value="1"/>
</dbReference>
<feature type="compositionally biased region" description="Basic and acidic residues" evidence="5">
    <location>
        <begin position="44"/>
        <end position="68"/>
    </location>
</feature>
<comment type="subcellular location">
    <subcellularLocation>
        <location evidence="1">Membrane</location>
        <topology evidence="1">Multi-pass membrane protein</topology>
    </subcellularLocation>
</comment>
<evidence type="ECO:0000256" key="1">
    <source>
        <dbReference type="ARBA" id="ARBA00004141"/>
    </source>
</evidence>
<sequence>MGESKEEDVQASSVRSAASDPRRASGGGLVHPETVASQGGVSGEVRRGSVDADIPEGARERCEADRAAGRAAQKPTAERRNSVDADTPRDRDSNKKRAKLDLAEAERKEEEEKKPALHDAHATQVAKGQRKSRISRIAAMVITKTVGSGYKVAPRGEAELKRTRLIAEVNAVRRRLQTNNKYVMAPTDKSVRQWDIVTFLALLFTAVVTPAEVAFLDGNMDALWFVNRTIDLVFISDICLQFFIGYKDASRGNVFINDRVLIAKRYMRSWFWIDCVSTFPIDVVAYAADAPVLEQFGAMRLLKLLKLGRIGRVKRMMERWEVYAVFAVSYAEMSMYKSTVLLIIYAHWTACLWGVIAHPMLMGDNAWTWKDAYTISMTDAHGGRHFDKGNARHSYLASLYMAVYTMTGIGYGDITPTNQAESAMITTVMIMSAVFWAFMIGNFCSLVSTMNVHESMFRTRMDNLNSMMTDRKFPTELRRRCRMFLLNSKQHQRMATYSDIENYFSLSLRGEVAATSNEEWIKKVWYLRNSSKDFIIELSQSLGTMMFAPMEAINVAYTLFILQAGIAARKGRILSKGSVWGADFIVRDTDLIDRTCAASLSYTMVLCIGREHILEILENDSFDLEYVEIVKAANFYCFKTLMVRFGRQLLQRRKLKENTTRPRDIMGVGDALTPDLHHRAPPPTDLSGRFSMEMSAFARAQRDAEPASTALRDAINAGDASALDAAVFDVRNRKTGTFGDVVDAGDASDASVSDAASPARGGGDGSPARPAPERKPSKRTMLNRMSVTKLPAGFVPPARHAAAPPAAVERTVSIPEFDALLYDDDDDDGDGDGAGRNSMVKNHATGQHAGRRHIRPPTQEEKINSLCETVSELAACVQDLTEYMPRSFARLERALHQLDRDRRSSSLSAVHRPRASHVTPASQYDHNETQHAALDHVRQRGDPRASHSGIH</sequence>
<keyword evidence="2 6" id="KW-0812">Transmembrane</keyword>
<feature type="region of interest" description="Disordered" evidence="5">
    <location>
        <begin position="1"/>
        <end position="129"/>
    </location>
</feature>
<evidence type="ECO:0000313" key="8">
    <source>
        <dbReference type="EMBL" id="KAK7237648.1"/>
    </source>
</evidence>
<feature type="compositionally biased region" description="Low complexity" evidence="5">
    <location>
        <begin position="739"/>
        <end position="757"/>
    </location>
</feature>
<proteinExistence type="predicted"/>
<keyword evidence="8" id="KW-0407">Ion channel</keyword>
<dbReference type="Pfam" id="PF00520">
    <property type="entry name" value="Ion_trans"/>
    <property type="match status" value="1"/>
</dbReference>
<feature type="region of interest" description="Disordered" evidence="5">
    <location>
        <begin position="738"/>
        <end position="783"/>
    </location>
</feature>
<evidence type="ECO:0000256" key="3">
    <source>
        <dbReference type="ARBA" id="ARBA00022989"/>
    </source>
</evidence>
<name>A0ABR1FT05_AURAN</name>
<organism evidence="8 9">
    <name type="scientific">Aureococcus anophagefferens</name>
    <name type="common">Harmful bloom alga</name>
    <dbReference type="NCBI Taxonomy" id="44056"/>
    <lineage>
        <taxon>Eukaryota</taxon>
        <taxon>Sar</taxon>
        <taxon>Stramenopiles</taxon>
        <taxon>Ochrophyta</taxon>
        <taxon>Pelagophyceae</taxon>
        <taxon>Pelagomonadales</taxon>
        <taxon>Pelagomonadaceae</taxon>
        <taxon>Aureococcus</taxon>
    </lineage>
</organism>
<evidence type="ECO:0000313" key="9">
    <source>
        <dbReference type="Proteomes" id="UP001363151"/>
    </source>
</evidence>
<reference evidence="8 9" key="1">
    <citation type="submission" date="2024-03" db="EMBL/GenBank/DDBJ databases">
        <title>Aureococcus anophagefferens CCMP1851 and Kratosvirus quantuckense: Draft genome of a second virus-susceptible host strain in the model system.</title>
        <authorList>
            <person name="Chase E."/>
            <person name="Truchon A.R."/>
            <person name="Schepens W."/>
            <person name="Wilhelm S.W."/>
        </authorList>
    </citation>
    <scope>NUCLEOTIDE SEQUENCE [LARGE SCALE GENOMIC DNA]</scope>
    <source>
        <strain evidence="8 9">CCMP1851</strain>
    </source>
</reference>
<feature type="domain" description="Ion transport" evidence="7">
    <location>
        <begin position="193"/>
        <end position="453"/>
    </location>
</feature>
<feature type="transmembrane region" description="Helical" evidence="6">
    <location>
        <begin position="394"/>
        <end position="411"/>
    </location>
</feature>
<feature type="compositionally biased region" description="Basic and acidic residues" evidence="5">
    <location>
        <begin position="76"/>
        <end position="121"/>
    </location>
</feature>
<feature type="region of interest" description="Disordered" evidence="5">
    <location>
        <begin position="820"/>
        <end position="858"/>
    </location>
</feature>
<dbReference type="InterPro" id="IPR005821">
    <property type="entry name" value="Ion_trans_dom"/>
</dbReference>
<evidence type="ECO:0000256" key="4">
    <source>
        <dbReference type="ARBA" id="ARBA00023136"/>
    </source>
</evidence>
<evidence type="ECO:0000256" key="2">
    <source>
        <dbReference type="ARBA" id="ARBA00022692"/>
    </source>
</evidence>
<keyword evidence="9" id="KW-1185">Reference proteome</keyword>
<dbReference type="Gene3D" id="1.10.287.630">
    <property type="entry name" value="Helix hairpin bin"/>
    <property type="match status" value="1"/>
</dbReference>
<dbReference type="InterPro" id="IPR018490">
    <property type="entry name" value="cNMP-bd_dom_sf"/>
</dbReference>
<dbReference type="EMBL" id="JBBJCI010000248">
    <property type="protein sequence ID" value="KAK7237648.1"/>
    <property type="molecule type" value="Genomic_DNA"/>
</dbReference>
<feature type="transmembrane region" description="Helical" evidence="6">
    <location>
        <begin position="342"/>
        <end position="361"/>
    </location>
</feature>
<dbReference type="InterPro" id="IPR050818">
    <property type="entry name" value="KCNH_animal-type"/>
</dbReference>
<dbReference type="Gene3D" id="1.10.287.70">
    <property type="match status" value="1"/>
</dbReference>
<evidence type="ECO:0000256" key="6">
    <source>
        <dbReference type="SAM" id="Phobius"/>
    </source>
</evidence>
<dbReference type="PANTHER" id="PTHR10217:SF435">
    <property type="entry name" value="POTASSIUM VOLTAGE-GATED CHANNEL PROTEIN EAG"/>
    <property type="match status" value="1"/>
</dbReference>
<gene>
    <name evidence="8" type="ORF">SO694_00098069</name>
</gene>
<feature type="transmembrane region" description="Helical" evidence="6">
    <location>
        <begin position="196"/>
        <end position="216"/>
    </location>
</feature>
<keyword evidence="3 6" id="KW-1133">Transmembrane helix</keyword>
<comment type="caution">
    <text evidence="8">The sequence shown here is derived from an EMBL/GenBank/DDBJ whole genome shotgun (WGS) entry which is preliminary data.</text>
</comment>
<dbReference type="PRINTS" id="PR01463">
    <property type="entry name" value="EAGCHANLFMLY"/>
</dbReference>
<protein>
    <submittedName>
        <fullName evidence="8">Voltage-gated potassium channel</fullName>
    </submittedName>
</protein>
<feature type="region of interest" description="Disordered" evidence="5">
    <location>
        <begin position="660"/>
        <end position="687"/>
    </location>
</feature>
<feature type="transmembrane region" description="Helical" evidence="6">
    <location>
        <begin position="423"/>
        <end position="448"/>
    </location>
</feature>
<dbReference type="GO" id="GO:0034220">
    <property type="term" value="P:monoatomic ion transmembrane transport"/>
    <property type="evidence" value="ECO:0007669"/>
    <property type="project" value="UniProtKB-KW"/>
</dbReference>
<feature type="region of interest" description="Disordered" evidence="5">
    <location>
        <begin position="899"/>
        <end position="926"/>
    </location>
</feature>
<keyword evidence="8" id="KW-0813">Transport</keyword>
<keyword evidence="4 6" id="KW-0472">Membrane</keyword>
<evidence type="ECO:0000259" key="7">
    <source>
        <dbReference type="Pfam" id="PF00520"/>
    </source>
</evidence>
<accession>A0ABR1FT05</accession>